<name>A0ABD3VEL0_SINWO</name>
<sequence length="88" mass="9876">MLPGLRCLRQDMATIAQDHEDVLASMIKDYESKLETKRNRSNSTIASLDINIPPGAPGMGEDIKARMMNRLKESTVKTNIGNLFTRKK</sequence>
<proteinExistence type="predicted"/>
<accession>A0ABD3VEL0</accession>
<keyword evidence="2" id="KW-1185">Reference proteome</keyword>
<reference evidence="1 2" key="1">
    <citation type="submission" date="2024-11" db="EMBL/GenBank/DDBJ databases">
        <title>Chromosome-level genome assembly of the freshwater bivalve Anodonta woodiana.</title>
        <authorList>
            <person name="Chen X."/>
        </authorList>
    </citation>
    <scope>NUCLEOTIDE SEQUENCE [LARGE SCALE GENOMIC DNA]</scope>
    <source>
        <strain evidence="1">MN2024</strain>
        <tissue evidence="1">Gills</tissue>
    </source>
</reference>
<evidence type="ECO:0000313" key="1">
    <source>
        <dbReference type="EMBL" id="KAL3860031.1"/>
    </source>
</evidence>
<dbReference type="EMBL" id="JBJQND010000012">
    <property type="protein sequence ID" value="KAL3860031.1"/>
    <property type="molecule type" value="Genomic_DNA"/>
</dbReference>
<gene>
    <name evidence="1" type="ORF">ACJMK2_010204</name>
</gene>
<evidence type="ECO:0000313" key="2">
    <source>
        <dbReference type="Proteomes" id="UP001634394"/>
    </source>
</evidence>
<dbReference type="AlphaFoldDB" id="A0ABD3VEL0"/>
<protein>
    <submittedName>
        <fullName evidence="1">Uncharacterized protein</fullName>
    </submittedName>
</protein>
<dbReference type="Proteomes" id="UP001634394">
    <property type="component" value="Unassembled WGS sequence"/>
</dbReference>
<organism evidence="1 2">
    <name type="scientific">Sinanodonta woodiana</name>
    <name type="common">Chinese pond mussel</name>
    <name type="synonym">Anodonta woodiana</name>
    <dbReference type="NCBI Taxonomy" id="1069815"/>
    <lineage>
        <taxon>Eukaryota</taxon>
        <taxon>Metazoa</taxon>
        <taxon>Spiralia</taxon>
        <taxon>Lophotrochozoa</taxon>
        <taxon>Mollusca</taxon>
        <taxon>Bivalvia</taxon>
        <taxon>Autobranchia</taxon>
        <taxon>Heteroconchia</taxon>
        <taxon>Palaeoheterodonta</taxon>
        <taxon>Unionida</taxon>
        <taxon>Unionoidea</taxon>
        <taxon>Unionidae</taxon>
        <taxon>Unioninae</taxon>
        <taxon>Sinanodonta</taxon>
    </lineage>
</organism>
<comment type="caution">
    <text evidence="1">The sequence shown here is derived from an EMBL/GenBank/DDBJ whole genome shotgun (WGS) entry which is preliminary data.</text>
</comment>